<protein>
    <submittedName>
        <fullName evidence="1">Uncharacterized protein</fullName>
    </submittedName>
</protein>
<keyword evidence="2" id="KW-1185">Reference proteome</keyword>
<evidence type="ECO:0000313" key="2">
    <source>
        <dbReference type="Proteomes" id="UP000002011"/>
    </source>
</evidence>
<dbReference type="STRING" id="471854.Dfer_5575"/>
<proteinExistence type="predicted"/>
<dbReference type="Proteomes" id="UP000002011">
    <property type="component" value="Chromosome"/>
</dbReference>
<evidence type="ECO:0000313" key="1">
    <source>
        <dbReference type="EMBL" id="ACT96765.1"/>
    </source>
</evidence>
<dbReference type="KEGG" id="dfe:Dfer_5575"/>
<dbReference type="HOGENOM" id="CLU_1530225_0_0_10"/>
<reference evidence="1 2" key="1">
    <citation type="journal article" date="2009" name="Stand. Genomic Sci.">
        <title>Complete genome sequence of Dyadobacter fermentans type strain (NS114).</title>
        <authorList>
            <person name="Lang E."/>
            <person name="Lapidus A."/>
            <person name="Chertkov O."/>
            <person name="Brettin T."/>
            <person name="Detter J.C."/>
            <person name="Han C."/>
            <person name="Copeland A."/>
            <person name="Glavina Del Rio T."/>
            <person name="Nolan M."/>
            <person name="Chen F."/>
            <person name="Lucas S."/>
            <person name="Tice H."/>
            <person name="Cheng J.F."/>
            <person name="Land M."/>
            <person name="Hauser L."/>
            <person name="Chang Y.J."/>
            <person name="Jeffries C.D."/>
            <person name="Kopitz M."/>
            <person name="Bruce D."/>
            <person name="Goodwin L."/>
            <person name="Pitluck S."/>
            <person name="Ovchinnikova G."/>
            <person name="Pati A."/>
            <person name="Ivanova N."/>
            <person name="Mavrommatis K."/>
            <person name="Chen A."/>
            <person name="Palaniappan K."/>
            <person name="Chain P."/>
            <person name="Bristow J."/>
            <person name="Eisen J.A."/>
            <person name="Markowitz V."/>
            <person name="Hugenholtz P."/>
            <person name="Goker M."/>
            <person name="Rohde M."/>
            <person name="Kyrpides N.C."/>
            <person name="Klenk H.P."/>
        </authorList>
    </citation>
    <scope>NUCLEOTIDE SEQUENCE [LARGE SCALE GENOMIC DNA]</scope>
    <source>
        <strain evidence="2">ATCC 700827 / DSM 18053 / CIP 107007 / KCTC 52180 / NS114</strain>
    </source>
</reference>
<organism evidence="1 2">
    <name type="scientific">Dyadobacter fermentans (strain ATCC 700827 / DSM 18053 / CIP 107007 / KCTC 52180 / NS114)</name>
    <dbReference type="NCBI Taxonomy" id="471854"/>
    <lineage>
        <taxon>Bacteria</taxon>
        <taxon>Pseudomonadati</taxon>
        <taxon>Bacteroidota</taxon>
        <taxon>Cytophagia</taxon>
        <taxon>Cytophagales</taxon>
        <taxon>Spirosomataceae</taxon>
        <taxon>Dyadobacter</taxon>
    </lineage>
</organism>
<dbReference type="EMBL" id="CP001619">
    <property type="protein sequence ID" value="ACT96765.1"/>
    <property type="molecule type" value="Genomic_DNA"/>
</dbReference>
<name>C6VVN5_DYAFD</name>
<gene>
    <name evidence="1" type="ordered locus">Dfer_5575</name>
</gene>
<sequence length="175" mass="20218">MFQHYPGWYISCYRIGFRACDHKRGPSTTTVNAMLYTMKTLVFSAKVVLDGVPAGFSGRFKMLHLETGELYMYRVHITKQKYTGTHVPGMGSPDEDIAWWQRMFHALVTFIEQYNLEYGYLPSDRNIYQDSRFYTGEKMFGKKIPFLVEEGKQRSLADKEVILQDFAGQAPAIEA</sequence>
<accession>C6VVN5</accession>
<dbReference type="AlphaFoldDB" id="C6VVN5"/>